<dbReference type="Proteomes" id="UP000615760">
    <property type="component" value="Unassembled WGS sequence"/>
</dbReference>
<accession>A0ABQ1JY26</accession>
<feature type="compositionally biased region" description="Low complexity" evidence="1">
    <location>
        <begin position="223"/>
        <end position="234"/>
    </location>
</feature>
<proteinExistence type="predicted"/>
<evidence type="ECO:0000313" key="2">
    <source>
        <dbReference type="EMBL" id="GGB78873.1"/>
    </source>
</evidence>
<evidence type="ECO:0000256" key="1">
    <source>
        <dbReference type="SAM" id="MobiDB-lite"/>
    </source>
</evidence>
<gene>
    <name evidence="2" type="ORF">GCM10007424_18810</name>
</gene>
<dbReference type="PROSITE" id="PS51257">
    <property type="entry name" value="PROKAR_LIPOPROTEIN"/>
    <property type="match status" value="1"/>
</dbReference>
<keyword evidence="3" id="KW-1185">Reference proteome</keyword>
<dbReference type="RefSeq" id="WP_188621027.1">
    <property type="nucleotide sequence ID" value="NZ_BMJE01000004.1"/>
</dbReference>
<protein>
    <submittedName>
        <fullName evidence="2">Uncharacterized protein</fullName>
    </submittedName>
</protein>
<comment type="caution">
    <text evidence="2">The sequence shown here is derived from an EMBL/GenBank/DDBJ whole genome shotgun (WGS) entry which is preliminary data.</text>
</comment>
<reference evidence="3" key="1">
    <citation type="journal article" date="2019" name="Int. J. Syst. Evol. Microbiol.">
        <title>The Global Catalogue of Microorganisms (GCM) 10K type strain sequencing project: providing services to taxonomists for standard genome sequencing and annotation.</title>
        <authorList>
            <consortium name="The Broad Institute Genomics Platform"/>
            <consortium name="The Broad Institute Genome Sequencing Center for Infectious Disease"/>
            <person name="Wu L."/>
            <person name="Ma J."/>
        </authorList>
    </citation>
    <scope>NUCLEOTIDE SEQUENCE [LARGE SCALE GENOMIC DNA]</scope>
    <source>
        <strain evidence="3">CGMCC 1.15461</strain>
    </source>
</reference>
<name>A0ABQ1JY26_9FLAO</name>
<feature type="region of interest" description="Disordered" evidence="1">
    <location>
        <begin position="190"/>
        <end position="234"/>
    </location>
</feature>
<sequence>MKHIKFYILAAIVFFTLISCQDDETERIAATKKMEQQNDSILKVVDEHWNFNVPKPTAKVAESIKDWNEWELFTYELFHKPTGTITAYRQKTENLINKVNDLKTTIPPFYNKQQIKSRILVLDTKVKSLYNYINLDVIQCDKVTALIKEIREETISIQNQMDEMIRISEIPIEEGEAEMLKALDTVRMASPDKVQEQKQLNPKGINPPSGNDSVSSGVKPKKFPLTPTKTKNKN</sequence>
<dbReference type="EMBL" id="BMJE01000004">
    <property type="protein sequence ID" value="GGB78873.1"/>
    <property type="molecule type" value="Genomic_DNA"/>
</dbReference>
<evidence type="ECO:0000313" key="3">
    <source>
        <dbReference type="Proteomes" id="UP000615760"/>
    </source>
</evidence>
<organism evidence="2 3">
    <name type="scientific">Flavobacterium suaedae</name>
    <dbReference type="NCBI Taxonomy" id="1767027"/>
    <lineage>
        <taxon>Bacteria</taxon>
        <taxon>Pseudomonadati</taxon>
        <taxon>Bacteroidota</taxon>
        <taxon>Flavobacteriia</taxon>
        <taxon>Flavobacteriales</taxon>
        <taxon>Flavobacteriaceae</taxon>
        <taxon>Flavobacterium</taxon>
    </lineage>
</organism>